<keyword evidence="2" id="KW-1185">Reference proteome</keyword>
<dbReference type="RefSeq" id="WP_131892557.1">
    <property type="nucleotide sequence ID" value="NZ_SMKZ01000006.1"/>
</dbReference>
<evidence type="ECO:0000313" key="1">
    <source>
        <dbReference type="EMBL" id="TDE13024.1"/>
    </source>
</evidence>
<proteinExistence type="predicted"/>
<organism evidence="1 2">
    <name type="scientific">Jiangella asiatica</name>
    <dbReference type="NCBI Taxonomy" id="2530372"/>
    <lineage>
        <taxon>Bacteria</taxon>
        <taxon>Bacillati</taxon>
        <taxon>Actinomycetota</taxon>
        <taxon>Actinomycetes</taxon>
        <taxon>Jiangellales</taxon>
        <taxon>Jiangellaceae</taxon>
        <taxon>Jiangella</taxon>
    </lineage>
</organism>
<name>A0A4R5DLT9_9ACTN</name>
<accession>A0A4R5DLT9</accession>
<dbReference type="InParanoid" id="A0A4R5DLT9"/>
<comment type="caution">
    <text evidence="1">The sequence shown here is derived from an EMBL/GenBank/DDBJ whole genome shotgun (WGS) entry which is preliminary data.</text>
</comment>
<dbReference type="Proteomes" id="UP000294739">
    <property type="component" value="Unassembled WGS sequence"/>
</dbReference>
<gene>
    <name evidence="1" type="ORF">E1269_06425</name>
</gene>
<reference evidence="1 2" key="1">
    <citation type="submission" date="2019-03" db="EMBL/GenBank/DDBJ databases">
        <title>Draft genome sequences of novel Actinobacteria.</title>
        <authorList>
            <person name="Sahin N."/>
            <person name="Ay H."/>
            <person name="Saygin H."/>
        </authorList>
    </citation>
    <scope>NUCLEOTIDE SEQUENCE [LARGE SCALE GENOMIC DNA]</scope>
    <source>
        <strain evidence="1 2">5K138</strain>
    </source>
</reference>
<evidence type="ECO:0000313" key="2">
    <source>
        <dbReference type="Proteomes" id="UP000294739"/>
    </source>
</evidence>
<sequence>MIVQGTVAALLARAGWTRARDRIAGRDAHDRRREAYQENAEFLAGLGHEPSAVLGPRPVRDPSAEVLEPAVVWPEPAVRRGPSTGTVGVVG</sequence>
<dbReference type="EMBL" id="SMKZ01000006">
    <property type="protein sequence ID" value="TDE13024.1"/>
    <property type="molecule type" value="Genomic_DNA"/>
</dbReference>
<dbReference type="AlphaFoldDB" id="A0A4R5DLT9"/>
<protein>
    <submittedName>
        <fullName evidence="1">Uncharacterized protein</fullName>
    </submittedName>
</protein>